<comment type="pathway">
    <text evidence="1">Amino-acid biosynthesis; L-asparagine biosynthesis; L-asparagine from L-aspartate (L-Gln route): step 1/1.</text>
</comment>
<keyword evidence="13" id="KW-1185">Reference proteome</keyword>
<evidence type="ECO:0000313" key="13">
    <source>
        <dbReference type="Proteomes" id="UP000587586"/>
    </source>
</evidence>
<dbReference type="InterPro" id="IPR051786">
    <property type="entry name" value="ASN_synthetase/amidase"/>
</dbReference>
<dbReference type="PANTHER" id="PTHR43284:SF1">
    <property type="entry name" value="ASPARAGINE SYNTHETASE"/>
    <property type="match status" value="1"/>
</dbReference>
<evidence type="ECO:0000256" key="2">
    <source>
        <dbReference type="ARBA" id="ARBA00005752"/>
    </source>
</evidence>
<keyword evidence="8" id="KW-0028">Amino-acid biosynthesis</keyword>
<keyword evidence="4 9" id="KW-0547">Nucleotide-binding</keyword>
<dbReference type="InterPro" id="IPR033738">
    <property type="entry name" value="AsnB_N"/>
</dbReference>
<dbReference type="Proteomes" id="UP000587586">
    <property type="component" value="Unassembled WGS sequence"/>
</dbReference>
<dbReference type="RefSeq" id="WP_183361555.1">
    <property type="nucleotide sequence ID" value="NZ_BLXZ01000005.1"/>
</dbReference>
<dbReference type="GO" id="GO:0006529">
    <property type="term" value="P:asparagine biosynthetic process"/>
    <property type="evidence" value="ECO:0007669"/>
    <property type="project" value="UniProtKB-KW"/>
</dbReference>
<evidence type="ECO:0000313" key="12">
    <source>
        <dbReference type="EMBL" id="GFO69000.1"/>
    </source>
</evidence>
<dbReference type="EMBL" id="BLXZ01000005">
    <property type="protein sequence ID" value="GFO69000.1"/>
    <property type="molecule type" value="Genomic_DNA"/>
</dbReference>
<protein>
    <recommendedName>
        <fullName evidence="3">asparagine synthase (glutamine-hydrolyzing)</fullName>
        <ecNumber evidence="3">6.3.5.4</ecNumber>
    </recommendedName>
</protein>
<dbReference type="InterPro" id="IPR017932">
    <property type="entry name" value="GATase_2_dom"/>
</dbReference>
<gene>
    <name evidence="12" type="ORF">GMLC_25790</name>
</gene>
<dbReference type="CDD" id="cd01991">
    <property type="entry name" value="Asn_synthase_B_C"/>
    <property type="match status" value="1"/>
</dbReference>
<dbReference type="Gene3D" id="3.40.50.620">
    <property type="entry name" value="HUPs"/>
    <property type="match status" value="1"/>
</dbReference>
<dbReference type="Pfam" id="PF13522">
    <property type="entry name" value="GATase_6"/>
    <property type="match status" value="1"/>
</dbReference>
<feature type="binding site" evidence="9">
    <location>
        <position position="103"/>
    </location>
    <ligand>
        <name>L-glutamine</name>
        <dbReference type="ChEBI" id="CHEBI:58359"/>
    </ligand>
</feature>
<evidence type="ECO:0000259" key="11">
    <source>
        <dbReference type="PROSITE" id="PS51278"/>
    </source>
</evidence>
<dbReference type="Gene3D" id="3.60.20.10">
    <property type="entry name" value="Glutamine Phosphoribosylpyrophosphate, subunit 1, domain 1"/>
    <property type="match status" value="1"/>
</dbReference>
<dbReference type="PANTHER" id="PTHR43284">
    <property type="entry name" value="ASPARAGINE SYNTHETASE (GLUTAMINE-HYDROLYZING)"/>
    <property type="match status" value="1"/>
</dbReference>
<feature type="binding site" evidence="9">
    <location>
        <position position="300"/>
    </location>
    <ligand>
        <name>ATP</name>
        <dbReference type="ChEBI" id="CHEBI:30616"/>
    </ligand>
</feature>
<comment type="similarity">
    <text evidence="2">Belongs to the asparagine synthetase family.</text>
</comment>
<organism evidence="12 13">
    <name type="scientific">Geomonas limicola</name>
    <dbReference type="NCBI Taxonomy" id="2740186"/>
    <lineage>
        <taxon>Bacteria</taxon>
        <taxon>Pseudomonadati</taxon>
        <taxon>Thermodesulfobacteriota</taxon>
        <taxon>Desulfuromonadia</taxon>
        <taxon>Geobacterales</taxon>
        <taxon>Geobacteraceae</taxon>
        <taxon>Geomonas</taxon>
    </lineage>
</organism>
<proteinExistence type="inferred from homology"/>
<comment type="caution">
    <text evidence="12">The sequence shown here is derived from an EMBL/GenBank/DDBJ whole genome shotgun (WGS) entry which is preliminary data.</text>
</comment>
<dbReference type="SUPFAM" id="SSF56235">
    <property type="entry name" value="N-terminal nucleophile aminohydrolases (Ntn hydrolases)"/>
    <property type="match status" value="1"/>
</dbReference>
<keyword evidence="5 9" id="KW-0067">ATP-binding</keyword>
<name>A0A6V8N995_9BACT</name>
<dbReference type="InterPro" id="IPR001962">
    <property type="entry name" value="Asn_synthase"/>
</dbReference>
<keyword evidence="8" id="KW-0061">Asparagine biosynthesis</keyword>
<evidence type="ECO:0000256" key="4">
    <source>
        <dbReference type="ARBA" id="ARBA00022741"/>
    </source>
</evidence>
<reference evidence="13" key="1">
    <citation type="submission" date="2020-06" db="EMBL/GenBank/DDBJ databases">
        <title>Draft genomic sequecing of Geomonas sp. Red745.</title>
        <authorList>
            <person name="Itoh H."/>
            <person name="Xu Z.X."/>
            <person name="Ushijima N."/>
            <person name="Masuda Y."/>
            <person name="Shiratori Y."/>
            <person name="Senoo K."/>
        </authorList>
    </citation>
    <scope>NUCLEOTIDE SEQUENCE [LARGE SCALE GENOMIC DNA]</scope>
    <source>
        <strain evidence="13">Red745</strain>
    </source>
</reference>
<dbReference type="AlphaFoldDB" id="A0A6V8N995"/>
<feature type="active site" description="For GATase activity" evidence="8">
    <location>
        <position position="2"/>
    </location>
</feature>
<dbReference type="InterPro" id="IPR006426">
    <property type="entry name" value="Asn_synth_AEB"/>
</dbReference>
<dbReference type="NCBIfam" id="TIGR01536">
    <property type="entry name" value="asn_synth_AEB"/>
    <property type="match status" value="1"/>
</dbReference>
<keyword evidence="6 8" id="KW-0315">Glutamine amidotransferase</keyword>
<feature type="binding site" evidence="9">
    <location>
        <begin position="373"/>
        <end position="374"/>
    </location>
    <ligand>
        <name>ATP</name>
        <dbReference type="ChEBI" id="CHEBI:30616"/>
    </ligand>
</feature>
<dbReference type="GO" id="GO:0004066">
    <property type="term" value="F:asparagine synthase (glutamine-hydrolyzing) activity"/>
    <property type="evidence" value="ECO:0007669"/>
    <property type="project" value="UniProtKB-EC"/>
</dbReference>
<accession>A0A6V8N995</accession>
<comment type="catalytic activity">
    <reaction evidence="7">
        <text>L-aspartate + L-glutamine + ATP + H2O = L-asparagine + L-glutamate + AMP + diphosphate + H(+)</text>
        <dbReference type="Rhea" id="RHEA:12228"/>
        <dbReference type="ChEBI" id="CHEBI:15377"/>
        <dbReference type="ChEBI" id="CHEBI:15378"/>
        <dbReference type="ChEBI" id="CHEBI:29985"/>
        <dbReference type="ChEBI" id="CHEBI:29991"/>
        <dbReference type="ChEBI" id="CHEBI:30616"/>
        <dbReference type="ChEBI" id="CHEBI:33019"/>
        <dbReference type="ChEBI" id="CHEBI:58048"/>
        <dbReference type="ChEBI" id="CHEBI:58359"/>
        <dbReference type="ChEBI" id="CHEBI:456215"/>
        <dbReference type="EC" id="6.3.5.4"/>
    </reaction>
</comment>
<evidence type="ECO:0000256" key="8">
    <source>
        <dbReference type="PIRSR" id="PIRSR001589-1"/>
    </source>
</evidence>
<dbReference type="InterPro" id="IPR029055">
    <property type="entry name" value="Ntn_hydrolases_N"/>
</dbReference>
<dbReference type="SUPFAM" id="SSF52402">
    <property type="entry name" value="Adenine nucleotide alpha hydrolases-like"/>
    <property type="match status" value="1"/>
</dbReference>
<feature type="site" description="Important for beta-aspartyl-AMP intermediate formation" evidence="10">
    <location>
        <position position="375"/>
    </location>
</feature>
<feature type="domain" description="Glutamine amidotransferase type-2" evidence="11">
    <location>
        <begin position="2"/>
        <end position="217"/>
    </location>
</feature>
<sequence>MCGIAGYLAPNGKMGRFSETLSAMAETLRHRGPDDGGIWYDAEKGVGLAHRRLAILDLSSAGHQPMHAASGRYVLAFNGEVYNFQELQRELGELGRRFRGHSDTEVMLAAFEEWGVAAALTRFIGMFAFALWDRQRDTLYLARDRAGEKPLYYGWCGGSFLFGSELKALRRHPDWKGGVDPHSLHLLLRYTYLPAPHCIHPGISKLPAGSLLTLSSGGSSGSERIVPYWSLLENLQRAEPFTGGDLEARQALGAALSRAVKRQMVSDVPLGAFLSGGIDSSTVVALMQAQSPRPVKTFTIGFYEKGYDEAAQARAVASHLGTDHTELYVTDREALEVIPKLPQFYDEPFADSSQIPTFLLAQLARRHVTVSLSGDGGDELFGGYRRYALIERHWRRISRVPGSLRRAAFRGIEQALPLAERALGRLTGSLDLDRLRRLARLAAAGSVPELNELLTCYDRWAEAATGQAALPALPLANRELWEAHPETLEHLMLLDFQRYLPDDILVKVDRAAMAVSLETRIPLLDPEVIELSWRLPRHFKWREGQGKWLLRQVLYQHVPRNLVERPKCGFGIPVGLWLKGPLKEWGESLLSEAALQRSGLLVPGPIRRTWQEHLSGARDRTFELWPVLMFQAWLEDNG</sequence>
<dbReference type="CDD" id="cd00712">
    <property type="entry name" value="AsnB"/>
    <property type="match status" value="1"/>
</dbReference>
<dbReference type="Pfam" id="PF00733">
    <property type="entry name" value="Asn_synthase"/>
    <property type="match status" value="1"/>
</dbReference>
<evidence type="ECO:0000256" key="3">
    <source>
        <dbReference type="ARBA" id="ARBA00012737"/>
    </source>
</evidence>
<evidence type="ECO:0000256" key="6">
    <source>
        <dbReference type="ARBA" id="ARBA00022962"/>
    </source>
</evidence>
<dbReference type="InterPro" id="IPR014729">
    <property type="entry name" value="Rossmann-like_a/b/a_fold"/>
</dbReference>
<evidence type="ECO:0000256" key="9">
    <source>
        <dbReference type="PIRSR" id="PIRSR001589-2"/>
    </source>
</evidence>
<evidence type="ECO:0000256" key="10">
    <source>
        <dbReference type="PIRSR" id="PIRSR001589-3"/>
    </source>
</evidence>
<evidence type="ECO:0000256" key="1">
    <source>
        <dbReference type="ARBA" id="ARBA00005187"/>
    </source>
</evidence>
<dbReference type="PIRSF" id="PIRSF001589">
    <property type="entry name" value="Asn_synthetase_glu-h"/>
    <property type="match status" value="1"/>
</dbReference>
<dbReference type="EC" id="6.3.5.4" evidence="3"/>
<dbReference type="PROSITE" id="PS51278">
    <property type="entry name" value="GATASE_TYPE_2"/>
    <property type="match status" value="1"/>
</dbReference>
<dbReference type="GO" id="GO:0005524">
    <property type="term" value="F:ATP binding"/>
    <property type="evidence" value="ECO:0007669"/>
    <property type="project" value="UniProtKB-KW"/>
</dbReference>
<evidence type="ECO:0000256" key="5">
    <source>
        <dbReference type="ARBA" id="ARBA00022840"/>
    </source>
</evidence>
<dbReference type="GO" id="GO:0005829">
    <property type="term" value="C:cytosol"/>
    <property type="evidence" value="ECO:0007669"/>
    <property type="project" value="TreeGrafter"/>
</dbReference>
<evidence type="ECO:0000256" key="7">
    <source>
        <dbReference type="ARBA" id="ARBA00048741"/>
    </source>
</evidence>